<comment type="caution">
    <text evidence="4">The sequence shown here is derived from an EMBL/GenBank/DDBJ whole genome shotgun (WGS) entry which is preliminary data.</text>
</comment>
<evidence type="ECO:0000256" key="2">
    <source>
        <dbReference type="ARBA" id="ARBA00022679"/>
    </source>
</evidence>
<dbReference type="PROSITE" id="PS50052">
    <property type="entry name" value="GUANYLATE_KINASE_2"/>
    <property type="match status" value="1"/>
</dbReference>
<dbReference type="PANTHER" id="PTHR23117">
    <property type="entry name" value="GUANYLATE KINASE-RELATED"/>
    <property type="match status" value="1"/>
</dbReference>
<keyword evidence="4" id="KW-0418">Kinase</keyword>
<dbReference type="PROSITE" id="PS00856">
    <property type="entry name" value="GUANYLATE_KINASE_1"/>
    <property type="match status" value="1"/>
</dbReference>
<dbReference type="InterPro" id="IPR001611">
    <property type="entry name" value="Leu-rich_rpt"/>
</dbReference>
<keyword evidence="5" id="KW-1185">Reference proteome</keyword>
<keyword evidence="3" id="KW-0677">Repeat</keyword>
<dbReference type="SUPFAM" id="SSF52058">
    <property type="entry name" value="L domain-like"/>
    <property type="match status" value="1"/>
</dbReference>
<dbReference type="SUPFAM" id="SSF52540">
    <property type="entry name" value="P-loop containing nucleoside triphosphate hydrolases"/>
    <property type="match status" value="1"/>
</dbReference>
<dbReference type="Pfam" id="PF14580">
    <property type="entry name" value="LRR_9"/>
    <property type="match status" value="1"/>
</dbReference>
<name>A0A7D9IQX4_PARCT</name>
<dbReference type="AlphaFoldDB" id="A0A7D9IQX4"/>
<keyword evidence="1" id="KW-0433">Leucine-rich repeat</keyword>
<dbReference type="Gene3D" id="3.80.10.10">
    <property type="entry name" value="Ribonuclease Inhibitor"/>
    <property type="match status" value="2"/>
</dbReference>
<reference evidence="4" key="1">
    <citation type="submission" date="2020-04" db="EMBL/GenBank/DDBJ databases">
        <authorList>
            <person name="Alioto T."/>
            <person name="Alioto T."/>
            <person name="Gomez Garrido J."/>
        </authorList>
    </citation>
    <scope>NUCLEOTIDE SEQUENCE</scope>
    <source>
        <strain evidence="4">A484AB</strain>
    </source>
</reference>
<dbReference type="InterPro" id="IPR025875">
    <property type="entry name" value="Leu-rich_rpt_4"/>
</dbReference>
<dbReference type="InterPro" id="IPR008144">
    <property type="entry name" value="Guanylate_kin-like_dom"/>
</dbReference>
<keyword evidence="2" id="KW-0808">Transferase</keyword>
<dbReference type="Gene3D" id="3.40.50.300">
    <property type="entry name" value="P-loop containing nucleotide triphosphate hydrolases"/>
    <property type="match status" value="1"/>
</dbReference>
<dbReference type="Pfam" id="PF00625">
    <property type="entry name" value="Guanylate_kin"/>
    <property type="match status" value="1"/>
</dbReference>
<evidence type="ECO:0000313" key="5">
    <source>
        <dbReference type="Proteomes" id="UP001152795"/>
    </source>
</evidence>
<dbReference type="Proteomes" id="UP001152795">
    <property type="component" value="Unassembled WGS sequence"/>
</dbReference>
<dbReference type="InterPro" id="IPR032675">
    <property type="entry name" value="LRR_dom_sf"/>
</dbReference>
<gene>
    <name evidence="4" type="ORF">PACLA_8A020375</name>
</gene>
<evidence type="ECO:0000256" key="3">
    <source>
        <dbReference type="ARBA" id="ARBA00022737"/>
    </source>
</evidence>
<sequence length="453" mass="51558">MADDTESEIGDATEITDESFLKEFNSTVEIQNDEVVSQLSENIDTQSLQEVEKTQDGSETEEDWSYLEDMIANGLSQLGRSADGTMQVFLSLTLNNFDLIDISILKNYKHLQTIILSNNKLTDLSVLGCMESLVKLDVSHNEVTTLLDFQPPKNLVEVNFCHNVIEELPDLSQHRRLVTLILDYNNIEEIKGLSSCYCLKKLSLAHNRIQRISGLTNLPLTHLNLSHNNIRKIENLETLKYLKEINLEGNQIIDIAEIRYIRELRLLRKLNFQRNPIQEMSDYRLSILFRLQMLTFLDGTPVTPNEKVHATNMFNPPRDVIAARDHMVHVVRSLMQPAKVFDSTLTSMATPYPMLVLTGPSGGGKRYLAKKLCQEFPDYFGLGVSTTTRPQRRKEDDGIDYFFTTQAEFEKDVMEGKFIETAQCGGYLYGITREAIESVARKGLACTVHMAFE</sequence>
<dbReference type="PANTHER" id="PTHR23117:SF18">
    <property type="entry name" value="LEUCINE-RICH REPEAT AND GUANYLATE KINASE DOMAIN-CONTAINING PROTEIN"/>
    <property type="match status" value="1"/>
</dbReference>
<proteinExistence type="predicted"/>
<organism evidence="4 5">
    <name type="scientific">Paramuricea clavata</name>
    <name type="common">Red gorgonian</name>
    <name type="synonym">Violescent sea-whip</name>
    <dbReference type="NCBI Taxonomy" id="317549"/>
    <lineage>
        <taxon>Eukaryota</taxon>
        <taxon>Metazoa</taxon>
        <taxon>Cnidaria</taxon>
        <taxon>Anthozoa</taxon>
        <taxon>Octocorallia</taxon>
        <taxon>Malacalcyonacea</taxon>
        <taxon>Plexauridae</taxon>
        <taxon>Paramuricea</taxon>
    </lineage>
</organism>
<dbReference type="InterPro" id="IPR027417">
    <property type="entry name" value="P-loop_NTPase"/>
</dbReference>
<feature type="non-terminal residue" evidence="4">
    <location>
        <position position="453"/>
    </location>
</feature>
<accession>A0A7D9IQX4</accession>
<dbReference type="SMART" id="SM00365">
    <property type="entry name" value="LRR_SD22"/>
    <property type="match status" value="4"/>
</dbReference>
<dbReference type="InterPro" id="IPR020590">
    <property type="entry name" value="Guanylate_kinase_CS"/>
</dbReference>
<dbReference type="Pfam" id="PF12799">
    <property type="entry name" value="LRR_4"/>
    <property type="match status" value="2"/>
</dbReference>
<protein>
    <submittedName>
        <fullName evidence="4">Leucine-rich repeat and guanylate kinase domain-containing -like</fullName>
    </submittedName>
</protein>
<evidence type="ECO:0000313" key="4">
    <source>
        <dbReference type="EMBL" id="CAB4011757.1"/>
    </source>
</evidence>
<dbReference type="InterPro" id="IPR008145">
    <property type="entry name" value="GK/Ca_channel_bsu"/>
</dbReference>
<dbReference type="OrthoDB" id="6334211at2759"/>
<evidence type="ECO:0000256" key="1">
    <source>
        <dbReference type="ARBA" id="ARBA00022614"/>
    </source>
</evidence>
<dbReference type="GO" id="GO:0004385">
    <property type="term" value="F:GMP kinase activity"/>
    <property type="evidence" value="ECO:0007669"/>
    <property type="project" value="TreeGrafter"/>
</dbReference>
<dbReference type="PROSITE" id="PS51450">
    <property type="entry name" value="LRR"/>
    <property type="match status" value="4"/>
</dbReference>
<dbReference type="GO" id="GO:0005829">
    <property type="term" value="C:cytosol"/>
    <property type="evidence" value="ECO:0007669"/>
    <property type="project" value="TreeGrafter"/>
</dbReference>
<dbReference type="CDD" id="cd00071">
    <property type="entry name" value="GMPK"/>
    <property type="match status" value="1"/>
</dbReference>
<dbReference type="EMBL" id="CACRXK020007257">
    <property type="protein sequence ID" value="CAB4011757.1"/>
    <property type="molecule type" value="Genomic_DNA"/>
</dbReference>